<accession>A0A2N7AT04</accession>
<dbReference type="Proteomes" id="UP000235649">
    <property type="component" value="Unassembled WGS sequence"/>
</dbReference>
<organism evidence="1 2">
    <name type="scientific">Companilactobacillus nuruki</name>
    <dbReference type="NCBI Taxonomy" id="1993540"/>
    <lineage>
        <taxon>Bacteria</taxon>
        <taxon>Bacillati</taxon>
        <taxon>Bacillota</taxon>
        <taxon>Bacilli</taxon>
        <taxon>Lactobacillales</taxon>
        <taxon>Lactobacillaceae</taxon>
        <taxon>Companilactobacillus</taxon>
    </lineage>
</organism>
<dbReference type="SUPFAM" id="SSF46689">
    <property type="entry name" value="Homeodomain-like"/>
    <property type="match status" value="1"/>
</dbReference>
<keyword evidence="2" id="KW-1185">Reference proteome</keyword>
<dbReference type="AlphaFoldDB" id="A0A2N7AT04"/>
<proteinExistence type="predicted"/>
<comment type="caution">
    <text evidence="1">The sequence shown here is derived from an EMBL/GenBank/DDBJ whole genome shotgun (WGS) entry which is preliminary data.</text>
</comment>
<reference evidence="1 2" key="1">
    <citation type="submission" date="2017-05" db="EMBL/GenBank/DDBJ databases">
        <title>Lactobacillus nurukis nov., sp. nov., isolated from nuruk.</title>
        <authorList>
            <person name="Kim S.-J."/>
        </authorList>
    </citation>
    <scope>NUCLEOTIDE SEQUENCE [LARGE SCALE GENOMIC DNA]</scope>
    <source>
        <strain evidence="1 2">SYF10-1a</strain>
    </source>
</reference>
<dbReference type="EMBL" id="NIPR01000034">
    <property type="protein sequence ID" value="PMD68819.1"/>
    <property type="molecule type" value="Genomic_DNA"/>
</dbReference>
<gene>
    <name evidence="1" type="ORF">CBP76_08955</name>
</gene>
<protein>
    <recommendedName>
        <fullName evidence="3">Mor transcription activator domain-containing protein</fullName>
    </recommendedName>
</protein>
<dbReference type="InterPro" id="IPR009057">
    <property type="entry name" value="Homeodomain-like_sf"/>
</dbReference>
<dbReference type="OrthoDB" id="2200281at2"/>
<name>A0A2N7AT04_9LACO</name>
<dbReference type="RefSeq" id="WP_102196559.1">
    <property type="nucleotide sequence ID" value="NZ_NIPR01000034.1"/>
</dbReference>
<evidence type="ECO:0008006" key="3">
    <source>
        <dbReference type="Google" id="ProtNLM"/>
    </source>
</evidence>
<evidence type="ECO:0000313" key="1">
    <source>
        <dbReference type="EMBL" id="PMD68819.1"/>
    </source>
</evidence>
<sequence>MVKEKIRYDVLNSTYKALVDLVGEDNMLKIYNEFRGSQLQLPMKLYDRQELEKHLKRNTRKNIDVKKLSHTYGFSQRWIKNAISKGDK</sequence>
<evidence type="ECO:0000313" key="2">
    <source>
        <dbReference type="Proteomes" id="UP000235649"/>
    </source>
</evidence>